<dbReference type="GO" id="GO:0019867">
    <property type="term" value="C:outer membrane"/>
    <property type="evidence" value="ECO:0007669"/>
    <property type="project" value="InterPro"/>
</dbReference>
<evidence type="ECO:0000256" key="4">
    <source>
        <dbReference type="SAM" id="SignalP"/>
    </source>
</evidence>
<evidence type="ECO:0000256" key="2">
    <source>
        <dbReference type="ARBA" id="ARBA00023136"/>
    </source>
</evidence>
<reference evidence="6 7" key="1">
    <citation type="journal article" date="2014" name="Int. J. Syst. Evol. Microbiol.">
        <title>Solimonas terrae sp. nov., isolated from soil.</title>
        <authorList>
            <person name="Kim S.J."/>
            <person name="Moon J.Y."/>
            <person name="Weon H.Y."/>
            <person name="Ahn J.H."/>
            <person name="Chen W.M."/>
            <person name="Kwon S.W."/>
        </authorList>
    </citation>
    <scope>NUCLEOTIDE SEQUENCE [LARGE SCALE GENOMIC DNA]</scope>
    <source>
        <strain evidence="6 7">KIS83-12</strain>
    </source>
</reference>
<dbReference type="AlphaFoldDB" id="A0A6M2BTE5"/>
<comment type="caution">
    <text evidence="6">The sequence shown here is derived from an EMBL/GenBank/DDBJ whole genome shotgun (WGS) entry which is preliminary data.</text>
</comment>
<feature type="compositionally biased region" description="Pro residues" evidence="3">
    <location>
        <begin position="42"/>
        <end position="88"/>
    </location>
</feature>
<evidence type="ECO:0000256" key="1">
    <source>
        <dbReference type="ARBA" id="ARBA00004370"/>
    </source>
</evidence>
<protein>
    <submittedName>
        <fullName evidence="6">Glycine zipper 2TM domain-containing protein</fullName>
    </submittedName>
</protein>
<gene>
    <name evidence="6" type="ORF">G7Y85_12000</name>
</gene>
<feature type="region of interest" description="Disordered" evidence="3">
    <location>
        <begin position="24"/>
        <end position="89"/>
    </location>
</feature>
<sequence length="199" mass="20012">MQNGILRTAIVAMAFSMVLAACSKPAEPPPVTDPAQTQPAEQPAPAPAEQPAPAEPVPVPPPAPAPAPKPRPKPRPAPVEPTPPPPPQVCYDCGTISNIAEVREKGQASGAGAVAGGVAGGVIGHQFGKGKGRDAATVLGALAGAVGGHMAEQQIRATTAYDVTVSMETGSTRVINVPDLGGLTVGERVRIDGNTIVPR</sequence>
<organism evidence="6 7">
    <name type="scientific">Solimonas terrae</name>
    <dbReference type="NCBI Taxonomy" id="1396819"/>
    <lineage>
        <taxon>Bacteria</taxon>
        <taxon>Pseudomonadati</taxon>
        <taxon>Pseudomonadota</taxon>
        <taxon>Gammaproteobacteria</taxon>
        <taxon>Nevskiales</taxon>
        <taxon>Nevskiaceae</taxon>
        <taxon>Solimonas</taxon>
    </lineage>
</organism>
<proteinExistence type="predicted"/>
<keyword evidence="4" id="KW-0732">Signal</keyword>
<comment type="subcellular location">
    <subcellularLocation>
        <location evidence="1">Membrane</location>
    </subcellularLocation>
</comment>
<dbReference type="RefSeq" id="WP_166257121.1">
    <property type="nucleotide sequence ID" value="NZ_JAAMOW010000006.1"/>
</dbReference>
<feature type="chain" id="PRO_5027052037" evidence="4">
    <location>
        <begin position="21"/>
        <end position="199"/>
    </location>
</feature>
<accession>A0A6M2BTE5</accession>
<feature type="signal peptide" evidence="4">
    <location>
        <begin position="1"/>
        <end position="20"/>
    </location>
</feature>
<dbReference type="PROSITE" id="PS51257">
    <property type="entry name" value="PROKAR_LIPOPROTEIN"/>
    <property type="match status" value="1"/>
</dbReference>
<keyword evidence="7" id="KW-1185">Reference proteome</keyword>
<dbReference type="InterPro" id="IPR051407">
    <property type="entry name" value="Bact_OM_lipoprot/Surf_antigen"/>
</dbReference>
<dbReference type="EMBL" id="JAAMOW010000006">
    <property type="protein sequence ID" value="NGY05491.1"/>
    <property type="molecule type" value="Genomic_DNA"/>
</dbReference>
<dbReference type="PANTHER" id="PTHR35603:SF2">
    <property type="entry name" value="OUTER MEMBRANE LIPOPROTEIN"/>
    <property type="match status" value="1"/>
</dbReference>
<dbReference type="PANTHER" id="PTHR35603">
    <property type="match status" value="1"/>
</dbReference>
<feature type="domain" description="Glycine zipper 2TM" evidence="5">
    <location>
        <begin position="111"/>
        <end position="151"/>
    </location>
</feature>
<name>A0A6M2BTE5_9GAMM</name>
<evidence type="ECO:0000259" key="5">
    <source>
        <dbReference type="Pfam" id="PF05433"/>
    </source>
</evidence>
<keyword evidence="2" id="KW-0472">Membrane</keyword>
<dbReference type="Pfam" id="PF05433">
    <property type="entry name" value="Rick_17kDa_Anti"/>
    <property type="match status" value="1"/>
</dbReference>
<evidence type="ECO:0000313" key="6">
    <source>
        <dbReference type="EMBL" id="NGY05491.1"/>
    </source>
</evidence>
<dbReference type="InterPro" id="IPR008816">
    <property type="entry name" value="Gly_zipper_2TM_dom"/>
</dbReference>
<dbReference type="Proteomes" id="UP000472676">
    <property type="component" value="Unassembled WGS sequence"/>
</dbReference>
<evidence type="ECO:0000313" key="7">
    <source>
        <dbReference type="Proteomes" id="UP000472676"/>
    </source>
</evidence>
<evidence type="ECO:0000256" key="3">
    <source>
        <dbReference type="SAM" id="MobiDB-lite"/>
    </source>
</evidence>